<evidence type="ECO:0000313" key="11">
    <source>
        <dbReference type="Proteomes" id="UP000504623"/>
    </source>
</evidence>
<feature type="domain" description="MHC class II beta chain N-terminal" evidence="10">
    <location>
        <begin position="53"/>
        <end position="127"/>
    </location>
</feature>
<sequence length="138" mass="15765">MTSSAPAVGFIRGLSNQGDLTGGLCSSSSSSGETPGDRLPPVPTARFLEQAKSECHFTNGTERVRYLDRYFHNREENVRFDSDLGRYVALTELGRPDAEYWNSQEELLERKRANVDRYCRYNYRVDESFSVQRRGERG</sequence>
<dbReference type="Pfam" id="PF00969">
    <property type="entry name" value="MHC_II_beta"/>
    <property type="match status" value="1"/>
</dbReference>
<comment type="subcellular location">
    <subcellularLocation>
        <location evidence="1">Membrane</location>
        <topology evidence="1">Single-pass type I membrane protein</topology>
    </subcellularLocation>
</comment>
<keyword evidence="7" id="KW-0325">Glycoprotein</keyword>
<evidence type="ECO:0000256" key="9">
    <source>
        <dbReference type="SAM" id="MobiDB-lite"/>
    </source>
</evidence>
<dbReference type="Gene3D" id="3.10.320.10">
    <property type="entry name" value="Class II Histocompatibility Antigen, M Beta Chain, Chain B, domain 1"/>
    <property type="match status" value="1"/>
</dbReference>
<evidence type="ECO:0000256" key="6">
    <source>
        <dbReference type="ARBA" id="ARBA00023136"/>
    </source>
</evidence>
<accession>A0A9B0UCA3</accession>
<dbReference type="GeneID" id="102824587"/>
<dbReference type="GO" id="GO:0002250">
    <property type="term" value="P:adaptive immune response"/>
    <property type="evidence" value="ECO:0007669"/>
    <property type="project" value="UniProtKB-KW"/>
</dbReference>
<protein>
    <submittedName>
        <fullName evidence="12">HLA class II histocompatibility antigen, DRB1-3 chain-like</fullName>
    </submittedName>
</protein>
<keyword evidence="11" id="KW-1185">Reference proteome</keyword>
<keyword evidence="4" id="KW-1133">Transmembrane helix</keyword>
<dbReference type="Proteomes" id="UP000504623">
    <property type="component" value="Unplaced"/>
</dbReference>
<dbReference type="InterPro" id="IPR000353">
    <property type="entry name" value="MHC_II_b_N"/>
</dbReference>
<keyword evidence="8" id="KW-0491">MHC II</keyword>
<gene>
    <name evidence="12" type="primary">LOC102824587</name>
</gene>
<evidence type="ECO:0000256" key="7">
    <source>
        <dbReference type="ARBA" id="ARBA00023180"/>
    </source>
</evidence>
<evidence type="ECO:0000256" key="5">
    <source>
        <dbReference type="ARBA" id="ARBA00023130"/>
    </source>
</evidence>
<evidence type="ECO:0000256" key="1">
    <source>
        <dbReference type="ARBA" id="ARBA00004479"/>
    </source>
</evidence>
<evidence type="ECO:0000256" key="3">
    <source>
        <dbReference type="ARBA" id="ARBA00022859"/>
    </source>
</evidence>
<reference evidence="12" key="1">
    <citation type="submission" date="2025-08" db="UniProtKB">
        <authorList>
            <consortium name="RefSeq"/>
        </authorList>
    </citation>
    <scope>IDENTIFICATION</scope>
    <source>
        <tissue evidence="12">Spleen</tissue>
    </source>
</reference>
<organism evidence="11 12">
    <name type="scientific">Chrysochloris asiatica</name>
    <name type="common">Cape golden mole</name>
    <dbReference type="NCBI Taxonomy" id="185453"/>
    <lineage>
        <taxon>Eukaryota</taxon>
        <taxon>Metazoa</taxon>
        <taxon>Chordata</taxon>
        <taxon>Craniata</taxon>
        <taxon>Vertebrata</taxon>
        <taxon>Euteleostomi</taxon>
        <taxon>Mammalia</taxon>
        <taxon>Eutheria</taxon>
        <taxon>Afrotheria</taxon>
        <taxon>Chrysochloridae</taxon>
        <taxon>Chrysochlorinae</taxon>
        <taxon>Chrysochloris</taxon>
    </lineage>
</organism>
<evidence type="ECO:0000256" key="8">
    <source>
        <dbReference type="ARBA" id="ARBA00023182"/>
    </source>
</evidence>
<evidence type="ECO:0000256" key="4">
    <source>
        <dbReference type="ARBA" id="ARBA00022989"/>
    </source>
</evidence>
<dbReference type="OrthoDB" id="10043043at2759"/>
<dbReference type="AlphaFoldDB" id="A0A9B0UCA3"/>
<dbReference type="InterPro" id="IPR011162">
    <property type="entry name" value="MHC_I/II-like_Ag-recog"/>
</dbReference>
<dbReference type="RefSeq" id="XP_006878203.1">
    <property type="nucleotide sequence ID" value="XM_006878141.1"/>
</dbReference>
<dbReference type="SUPFAM" id="SSF54452">
    <property type="entry name" value="MHC antigen-recognition domain"/>
    <property type="match status" value="1"/>
</dbReference>
<evidence type="ECO:0000256" key="2">
    <source>
        <dbReference type="ARBA" id="ARBA00022692"/>
    </source>
</evidence>
<keyword evidence="2" id="KW-0812">Transmembrane</keyword>
<dbReference type="FunFam" id="3.10.320.10:FF:000001">
    <property type="entry name" value="HLA class II histocompatibility antigen, DRB1-1 beta chain"/>
    <property type="match status" value="1"/>
</dbReference>
<dbReference type="GO" id="GO:0002504">
    <property type="term" value="P:antigen processing and presentation of peptide or polysaccharide antigen via MHC class II"/>
    <property type="evidence" value="ECO:0007669"/>
    <property type="project" value="UniProtKB-KW"/>
</dbReference>
<name>A0A9B0UCA3_CHRAS</name>
<dbReference type="PANTHER" id="PTHR19944">
    <property type="entry name" value="MHC CLASS II-RELATED"/>
    <property type="match status" value="1"/>
</dbReference>
<keyword evidence="5" id="KW-1064">Adaptive immunity</keyword>
<dbReference type="InterPro" id="IPR014745">
    <property type="entry name" value="MHC_II_a/b_N"/>
</dbReference>
<proteinExistence type="predicted"/>
<dbReference type="GO" id="GO:0042613">
    <property type="term" value="C:MHC class II protein complex"/>
    <property type="evidence" value="ECO:0007669"/>
    <property type="project" value="UniProtKB-KW"/>
</dbReference>
<evidence type="ECO:0000259" key="10">
    <source>
        <dbReference type="SMART" id="SM00921"/>
    </source>
</evidence>
<dbReference type="PANTHER" id="PTHR19944:SF84">
    <property type="entry name" value="HLA CLASS II HISTOCOMPATIBILITY ANTIGEN, DR BETA 3 CHAIN-RELATED"/>
    <property type="match status" value="1"/>
</dbReference>
<feature type="non-terminal residue" evidence="12">
    <location>
        <position position="138"/>
    </location>
</feature>
<evidence type="ECO:0000313" key="12">
    <source>
        <dbReference type="RefSeq" id="XP_006878203.1"/>
    </source>
</evidence>
<dbReference type="InterPro" id="IPR050160">
    <property type="entry name" value="MHC/Immunoglobulin"/>
</dbReference>
<keyword evidence="3" id="KW-0391">Immunity</keyword>
<keyword evidence="6" id="KW-0472">Membrane</keyword>
<feature type="region of interest" description="Disordered" evidence="9">
    <location>
        <begin position="16"/>
        <end position="42"/>
    </location>
</feature>
<dbReference type="SMART" id="SM00921">
    <property type="entry name" value="MHC_II_beta"/>
    <property type="match status" value="1"/>
</dbReference>